<organism evidence="2 3">
    <name type="scientific">Planotetraspora kaengkrachanensis</name>
    <dbReference type="NCBI Taxonomy" id="575193"/>
    <lineage>
        <taxon>Bacteria</taxon>
        <taxon>Bacillati</taxon>
        <taxon>Actinomycetota</taxon>
        <taxon>Actinomycetes</taxon>
        <taxon>Streptosporangiales</taxon>
        <taxon>Streptosporangiaceae</taxon>
        <taxon>Planotetraspora</taxon>
    </lineage>
</organism>
<comment type="caution">
    <text evidence="2">The sequence shown here is derived from an EMBL/GenBank/DDBJ whole genome shotgun (WGS) entry which is preliminary data.</text>
</comment>
<accession>A0A8J3PR47</accession>
<dbReference type="Proteomes" id="UP000630097">
    <property type="component" value="Unassembled WGS sequence"/>
</dbReference>
<dbReference type="InterPro" id="IPR024983">
    <property type="entry name" value="CHAT_dom"/>
</dbReference>
<reference evidence="2 3" key="1">
    <citation type="submission" date="2021-01" db="EMBL/GenBank/DDBJ databases">
        <title>Whole genome shotgun sequence of Planotetraspora kaengkrachanensis NBRC 104272.</title>
        <authorList>
            <person name="Komaki H."/>
            <person name="Tamura T."/>
        </authorList>
    </citation>
    <scope>NUCLEOTIDE SEQUENCE [LARGE SCALE GENOMIC DNA]</scope>
    <source>
        <strain evidence="2 3">NBRC 104272</strain>
    </source>
</reference>
<dbReference type="Pfam" id="PF12770">
    <property type="entry name" value="CHAT"/>
    <property type="match status" value="1"/>
</dbReference>
<sequence length="889" mass="95139">MNTTEADPAREMLRLAEADPARLTAWAADVTAGARAKGDLILESIAERALGIAAVHLYDLRTATGHLRAAIRLGRRARSPATAAEARIRLAFVLSLSGRPHQALREIDTALPDLQGTARARADAQRAAVFNHLGRLGDALACYRAAVPVLRRAGDHLWLQRVLSNRAIVHGYRHEFSAAEADLREAQELCRELGLDLSLAIVRLNLGWVSAVHGDIPTALSHLDVAEERFRTLGTHQLGWLLIDRSELLLSAGLVAEARAAAEEAVEELQRRNRVIGLPEVRLLLARAAILQGDHERSLQEARRSVVEFGRQRRREWSVLARFVVLRSEALRTPGDPALVGALERSATALAAAHWPASAVEARLLAAQTAFDRGATARGRRSLEEAARRRLHGPALLRGRAWQAEALLRMDRGDVRGAATAVRAGLRVLDEHRATLGATDLRAYGSQFRAELAAVGLRIALRGGRPERVLTWAEQARVSHLLTRPARPPDDPALAATLTELRATVHEIQDAREAGRDSAHLVRDQISLERRIRDHCRRRPPVRTPANRPVPVALLRERIGDGALIEFFQLAGRLHAVGVVAGRLRVESLAPLAPVRDLIDRIPFALRRLTGRVPAASRSAAQAMLRDAAAQLDAMLLGPFMDAVADRPLVVVPSGPLQSLAWSVLPSCSGRAVTVSPSATLWHAAAQARDAGGHIMAAAGPGLPGARAEAETVASLHGAPCLLVGSGATADRVLDALDGSLLAHLAAHGRLHATNPLFSSLLLADGPLTIYDLERLHRPPHMVVLAACDSGRSVVRAGDELLGLSATFLELGAQTIIAPVVSVPDAETAPVMVGVHRLLREGHSAAEALARAQQAGGKDAMAASAGFVCMGADTTLPLQGGQRGAKAML</sequence>
<gene>
    <name evidence="2" type="ORF">Pka01_25680</name>
</gene>
<dbReference type="EMBL" id="BONV01000009">
    <property type="protein sequence ID" value="GIG79441.1"/>
    <property type="molecule type" value="Genomic_DNA"/>
</dbReference>
<dbReference type="Pfam" id="PF13424">
    <property type="entry name" value="TPR_12"/>
    <property type="match status" value="1"/>
</dbReference>
<evidence type="ECO:0000313" key="2">
    <source>
        <dbReference type="EMBL" id="GIG79441.1"/>
    </source>
</evidence>
<proteinExistence type="predicted"/>
<dbReference type="PANTHER" id="PTHR10098">
    <property type="entry name" value="RAPSYN-RELATED"/>
    <property type="match status" value="1"/>
</dbReference>
<protein>
    <submittedName>
        <fullName evidence="2">CHAT domain-containing protein</fullName>
    </submittedName>
</protein>
<dbReference type="RefSeq" id="WP_203882906.1">
    <property type="nucleotide sequence ID" value="NZ_BAABHH010000016.1"/>
</dbReference>
<dbReference type="Gene3D" id="1.25.40.10">
    <property type="entry name" value="Tetratricopeptide repeat domain"/>
    <property type="match status" value="2"/>
</dbReference>
<evidence type="ECO:0000313" key="3">
    <source>
        <dbReference type="Proteomes" id="UP000630097"/>
    </source>
</evidence>
<keyword evidence="3" id="KW-1185">Reference proteome</keyword>
<evidence type="ECO:0000259" key="1">
    <source>
        <dbReference type="Pfam" id="PF12770"/>
    </source>
</evidence>
<feature type="domain" description="CHAT" evidence="1">
    <location>
        <begin position="627"/>
        <end position="855"/>
    </location>
</feature>
<dbReference type="PANTHER" id="PTHR10098:SF108">
    <property type="entry name" value="TETRATRICOPEPTIDE REPEAT PROTEIN 28"/>
    <property type="match status" value="1"/>
</dbReference>
<name>A0A8J3PR47_9ACTN</name>
<dbReference type="AlphaFoldDB" id="A0A8J3PR47"/>
<dbReference type="SUPFAM" id="SSF48452">
    <property type="entry name" value="TPR-like"/>
    <property type="match status" value="3"/>
</dbReference>
<dbReference type="InterPro" id="IPR011990">
    <property type="entry name" value="TPR-like_helical_dom_sf"/>
</dbReference>